<dbReference type="AlphaFoldDB" id="A0A2N1M1P3"/>
<feature type="transmembrane region" description="Helical" evidence="1">
    <location>
        <begin position="12"/>
        <end position="35"/>
    </location>
</feature>
<dbReference type="Proteomes" id="UP000233469">
    <property type="component" value="Unassembled WGS sequence"/>
</dbReference>
<accession>A0A2N1M1P3</accession>
<name>A0A2N1M1P3_9GLOM</name>
<reference evidence="2 3" key="2">
    <citation type="submission" date="2017-10" db="EMBL/GenBank/DDBJ databases">
        <title>Extensive intraspecific genome diversity in a model arbuscular mycorrhizal fungus.</title>
        <authorList>
            <person name="Chen E.C.H."/>
            <person name="Morin E."/>
            <person name="Baudet D."/>
            <person name="Noel J."/>
            <person name="Ndikumana S."/>
            <person name="Charron P."/>
            <person name="St-Onge C."/>
            <person name="Giorgi J."/>
            <person name="Grigoriev I.V."/>
            <person name="Roux C."/>
            <person name="Martin F.M."/>
            <person name="Corradi N."/>
        </authorList>
    </citation>
    <scope>NUCLEOTIDE SEQUENCE [LARGE SCALE GENOMIC DNA]</scope>
    <source>
        <strain evidence="2 3">C2</strain>
    </source>
</reference>
<evidence type="ECO:0000313" key="2">
    <source>
        <dbReference type="EMBL" id="PKK55557.1"/>
    </source>
</evidence>
<dbReference type="EMBL" id="LLXL01007329">
    <property type="protein sequence ID" value="PKK55557.1"/>
    <property type="molecule type" value="Genomic_DNA"/>
</dbReference>
<evidence type="ECO:0000256" key="1">
    <source>
        <dbReference type="SAM" id="Phobius"/>
    </source>
</evidence>
<gene>
    <name evidence="2" type="ORF">RhiirC2_802081</name>
</gene>
<keyword evidence="1" id="KW-0812">Transmembrane</keyword>
<proteinExistence type="predicted"/>
<keyword evidence="1" id="KW-0472">Membrane</keyword>
<evidence type="ECO:0000313" key="3">
    <source>
        <dbReference type="Proteomes" id="UP000233469"/>
    </source>
</evidence>
<comment type="caution">
    <text evidence="2">The sequence shown here is derived from an EMBL/GenBank/DDBJ whole genome shotgun (WGS) entry which is preliminary data.</text>
</comment>
<protein>
    <submittedName>
        <fullName evidence="2">Uncharacterized protein</fullName>
    </submittedName>
</protein>
<sequence length="53" mass="6156">MYASVGHCPASTMVILITVDLHIFNVKVILLTLLGELRTWNMRNKNLYNYMFP</sequence>
<reference evidence="2 3" key="1">
    <citation type="submission" date="2016-04" db="EMBL/GenBank/DDBJ databases">
        <title>Genome analyses suggest a sexual origin of heterokaryosis in a supposedly ancient asexual fungus.</title>
        <authorList>
            <person name="Ropars J."/>
            <person name="Sedzielewska K."/>
            <person name="Noel J."/>
            <person name="Charron P."/>
            <person name="Farinelli L."/>
            <person name="Marton T."/>
            <person name="Kruger M."/>
            <person name="Pelin A."/>
            <person name="Brachmann A."/>
            <person name="Corradi N."/>
        </authorList>
    </citation>
    <scope>NUCLEOTIDE SEQUENCE [LARGE SCALE GENOMIC DNA]</scope>
    <source>
        <strain evidence="2 3">C2</strain>
    </source>
</reference>
<organism evidence="2 3">
    <name type="scientific">Rhizophagus irregularis</name>
    <dbReference type="NCBI Taxonomy" id="588596"/>
    <lineage>
        <taxon>Eukaryota</taxon>
        <taxon>Fungi</taxon>
        <taxon>Fungi incertae sedis</taxon>
        <taxon>Mucoromycota</taxon>
        <taxon>Glomeromycotina</taxon>
        <taxon>Glomeromycetes</taxon>
        <taxon>Glomerales</taxon>
        <taxon>Glomeraceae</taxon>
        <taxon>Rhizophagus</taxon>
    </lineage>
</organism>
<keyword evidence="1" id="KW-1133">Transmembrane helix</keyword>